<keyword evidence="3" id="KW-1185">Reference proteome</keyword>
<dbReference type="Proteomes" id="UP000887568">
    <property type="component" value="Unplaced"/>
</dbReference>
<accession>A0A913ZKG7</accession>
<reference evidence="2" key="1">
    <citation type="submission" date="2022-11" db="UniProtKB">
        <authorList>
            <consortium name="EnsemblMetazoa"/>
        </authorList>
    </citation>
    <scope>IDENTIFICATION</scope>
</reference>
<feature type="chain" id="PRO_5037862346" evidence="1">
    <location>
        <begin position="20"/>
        <end position="137"/>
    </location>
</feature>
<sequence length="137" mass="14794">MKPAVVCFLLIVLVKEGFAASSLACYSCSNCALSPEDLQGVVRLDTEQCDDALFLDFTGLSEPRCVKEVERDGTVNRYCSRKGMCKGIYLDECSSPDEISCRICCSSNMCNSALTLQVTSMSFLLAVFLAASLTSGI</sequence>
<name>A0A913ZKG7_PATMI</name>
<proteinExistence type="predicted"/>
<evidence type="ECO:0000313" key="3">
    <source>
        <dbReference type="Proteomes" id="UP000887568"/>
    </source>
</evidence>
<dbReference type="EnsemblMetazoa" id="XM_038195657.1">
    <property type="protein sequence ID" value="XP_038051585.1"/>
    <property type="gene ID" value="LOC119724553"/>
</dbReference>
<feature type="signal peptide" evidence="1">
    <location>
        <begin position="1"/>
        <end position="19"/>
    </location>
</feature>
<dbReference type="GeneID" id="119724553"/>
<dbReference type="RefSeq" id="XP_038051585.1">
    <property type="nucleotide sequence ID" value="XM_038195657.1"/>
</dbReference>
<organism evidence="2 3">
    <name type="scientific">Patiria miniata</name>
    <name type="common">Bat star</name>
    <name type="synonym">Asterina miniata</name>
    <dbReference type="NCBI Taxonomy" id="46514"/>
    <lineage>
        <taxon>Eukaryota</taxon>
        <taxon>Metazoa</taxon>
        <taxon>Echinodermata</taxon>
        <taxon>Eleutherozoa</taxon>
        <taxon>Asterozoa</taxon>
        <taxon>Asteroidea</taxon>
        <taxon>Valvatacea</taxon>
        <taxon>Valvatida</taxon>
        <taxon>Asterinidae</taxon>
        <taxon>Patiria</taxon>
    </lineage>
</organism>
<evidence type="ECO:0000313" key="2">
    <source>
        <dbReference type="EnsemblMetazoa" id="XP_038051585.1"/>
    </source>
</evidence>
<dbReference type="AlphaFoldDB" id="A0A913ZKG7"/>
<protein>
    <submittedName>
        <fullName evidence="2">Uncharacterized protein</fullName>
    </submittedName>
</protein>
<keyword evidence="1" id="KW-0732">Signal</keyword>
<evidence type="ECO:0000256" key="1">
    <source>
        <dbReference type="SAM" id="SignalP"/>
    </source>
</evidence>